<dbReference type="AlphaFoldDB" id="A0A5M8PHY6"/>
<reference evidence="2 3" key="1">
    <citation type="submission" date="2019-09" db="EMBL/GenBank/DDBJ databases">
        <title>The hologenome of the rock-dwelling lichen Lasallia pustulata.</title>
        <authorList>
            <person name="Greshake Tzovaras B."/>
            <person name="Segers F."/>
            <person name="Bicker A."/>
            <person name="Dal Grande F."/>
            <person name="Otte J."/>
            <person name="Hankeln T."/>
            <person name="Schmitt I."/>
            <person name="Ebersberger I."/>
        </authorList>
    </citation>
    <scope>NUCLEOTIDE SEQUENCE [LARGE SCALE GENOMIC DNA]</scope>
    <source>
        <strain evidence="2">A1-1</strain>
    </source>
</reference>
<evidence type="ECO:0000256" key="1">
    <source>
        <dbReference type="SAM" id="MobiDB-lite"/>
    </source>
</evidence>
<dbReference type="Proteomes" id="UP000324767">
    <property type="component" value="Unassembled WGS sequence"/>
</dbReference>
<feature type="region of interest" description="Disordered" evidence="1">
    <location>
        <begin position="84"/>
        <end position="113"/>
    </location>
</feature>
<dbReference type="EMBL" id="VXIT01000012">
    <property type="protein sequence ID" value="KAA6408997.1"/>
    <property type="molecule type" value="Genomic_DNA"/>
</dbReference>
<evidence type="ECO:0000313" key="2">
    <source>
        <dbReference type="EMBL" id="KAA6408997.1"/>
    </source>
</evidence>
<feature type="region of interest" description="Disordered" evidence="1">
    <location>
        <begin position="228"/>
        <end position="271"/>
    </location>
</feature>
<comment type="caution">
    <text evidence="2">The sequence shown here is derived from an EMBL/GenBank/DDBJ whole genome shotgun (WGS) entry which is preliminary data.</text>
</comment>
<feature type="region of interest" description="Disordered" evidence="1">
    <location>
        <begin position="418"/>
        <end position="437"/>
    </location>
</feature>
<dbReference type="InterPro" id="IPR015943">
    <property type="entry name" value="WD40/YVTN_repeat-like_dom_sf"/>
</dbReference>
<protein>
    <recommendedName>
        <fullName evidence="4">WD40/YVTN repeat-like-containing domain</fullName>
    </recommendedName>
</protein>
<feature type="region of interest" description="Disordered" evidence="1">
    <location>
        <begin position="658"/>
        <end position="681"/>
    </location>
</feature>
<feature type="compositionally biased region" description="Basic residues" evidence="1">
    <location>
        <begin position="660"/>
        <end position="675"/>
    </location>
</feature>
<feature type="compositionally biased region" description="Acidic residues" evidence="1">
    <location>
        <begin position="237"/>
        <end position="246"/>
    </location>
</feature>
<proteinExistence type="predicted"/>
<feature type="region of interest" description="Disordered" evidence="1">
    <location>
        <begin position="451"/>
        <end position="474"/>
    </location>
</feature>
<feature type="compositionally biased region" description="Acidic residues" evidence="1">
    <location>
        <begin position="102"/>
        <end position="113"/>
    </location>
</feature>
<gene>
    <name evidence="2" type="ORF">FRX48_07341</name>
</gene>
<feature type="compositionally biased region" description="Polar residues" evidence="1">
    <location>
        <begin position="451"/>
        <end position="460"/>
    </location>
</feature>
<dbReference type="OrthoDB" id="5323870at2759"/>
<name>A0A5M8PHY6_9LECA</name>
<evidence type="ECO:0008006" key="4">
    <source>
        <dbReference type="Google" id="ProtNLM"/>
    </source>
</evidence>
<sequence>MKPNLRRIDGTRIIQLSYELPHRIHTTNVYPIAAPNGSTIVLYGYEHGLRILWRGGRPLKKALKKKEEKPKANGIGNDVVMIIDSDDEQPPSRPAQPYQDEPQFEDEEDEYDSTEPYQTIVQTLDLLLCTEVLHMAVPQLPPDLDPTTGSVPSILSQKVVIAAACSDCSIRLITLPLCPPSPASKARSELRNNVSLGNAGNGMWGEKMVVIPSNSGHQSIPCSVSITFSPQDTGDAVMDDSEVEGEPEARARSTLRAPSRGRSRSRSQQAGNGEWDLLVASHSSELSGVLLIYRLPISVDRHGSSTLSAEHIVPWRTKHLHSPAASISFSSSLYPSKRHMRLLVAETRGAVRVYEPLATPSASDGEWQVSLYPGFENSLIGVPKRKSVIDSRWVLGGKAIIVLLTDGEWGIWDPENAGPKAKDQLGQSRSSSKSSTTDFAIGGWMGLATASTLPKSSSGKTDSKSRLAPMTPHTRKVRQEALFSGSTSLSSTLAVQGGITIIPAGGHLSNRRADDETILLWYGGNIITIPSLITHWQDKVTGSGNLFGTGAMGQVKEISNVNLGGELRNGVTIIPRHLGKRDTATAAADPLPDIIVTGETRLLIIAAPLPEPKQTNTFAQAEQPAAADQRLLARGELDVGGMERILAGMANGIANPIGWRRSRHSTKGTAAKRRAGFSTTR</sequence>
<organism evidence="2 3">
    <name type="scientific">Lasallia pustulata</name>
    <dbReference type="NCBI Taxonomy" id="136370"/>
    <lineage>
        <taxon>Eukaryota</taxon>
        <taxon>Fungi</taxon>
        <taxon>Dikarya</taxon>
        <taxon>Ascomycota</taxon>
        <taxon>Pezizomycotina</taxon>
        <taxon>Lecanoromycetes</taxon>
        <taxon>OSLEUM clade</taxon>
        <taxon>Umbilicariomycetidae</taxon>
        <taxon>Umbilicariales</taxon>
        <taxon>Umbilicariaceae</taxon>
        <taxon>Lasallia</taxon>
    </lineage>
</organism>
<dbReference type="Gene3D" id="2.130.10.10">
    <property type="entry name" value="YVTN repeat-like/Quinoprotein amine dehydrogenase"/>
    <property type="match status" value="1"/>
</dbReference>
<evidence type="ECO:0000313" key="3">
    <source>
        <dbReference type="Proteomes" id="UP000324767"/>
    </source>
</evidence>
<accession>A0A5M8PHY6</accession>